<feature type="compositionally biased region" description="Acidic residues" evidence="1">
    <location>
        <begin position="1"/>
        <end position="13"/>
    </location>
</feature>
<feature type="transmembrane region" description="Helical" evidence="2">
    <location>
        <begin position="86"/>
        <end position="105"/>
    </location>
</feature>
<dbReference type="PANTHER" id="PTHR37206">
    <property type="entry name" value="TRANSMEMBRANE PROTEIN"/>
    <property type="match status" value="1"/>
</dbReference>
<dbReference type="EMBL" id="WOCE01000012">
    <property type="protein sequence ID" value="KAE9602196.1"/>
    <property type="molecule type" value="Genomic_DNA"/>
</dbReference>
<reference evidence="4" key="1">
    <citation type="journal article" date="2020" name="Nat. Commun.">
        <title>Genome sequence of the cluster root forming white lupin.</title>
        <authorList>
            <person name="Hufnagel B."/>
            <person name="Marques A."/>
            <person name="Soriano A."/>
            <person name="Marques L."/>
            <person name="Divol F."/>
            <person name="Doumas P."/>
            <person name="Sallet E."/>
            <person name="Mancinotti D."/>
            <person name="Carrere S."/>
            <person name="Marande W."/>
            <person name="Arribat S."/>
            <person name="Keller J."/>
            <person name="Huneau C."/>
            <person name="Blein T."/>
            <person name="Aime D."/>
            <person name="Laguerre M."/>
            <person name="Taylor J."/>
            <person name="Schubert V."/>
            <person name="Nelson M."/>
            <person name="Geu-Flores F."/>
            <person name="Crespi M."/>
            <person name="Gallardo-Guerrero K."/>
            <person name="Delaux P.-M."/>
            <person name="Salse J."/>
            <person name="Berges H."/>
            <person name="Guyot R."/>
            <person name="Gouzy J."/>
            <person name="Peret B."/>
        </authorList>
    </citation>
    <scope>NUCLEOTIDE SEQUENCE [LARGE SCALE GENOMIC DNA]</scope>
    <source>
        <strain evidence="4">cv. Amiga</strain>
    </source>
</reference>
<dbReference type="PANTHER" id="PTHR37206:SF1">
    <property type="entry name" value="TRANSMEMBRANE PROTEIN"/>
    <property type="match status" value="1"/>
</dbReference>
<keyword evidence="2" id="KW-1133">Transmembrane helix</keyword>
<comment type="caution">
    <text evidence="3">The sequence shown here is derived from an EMBL/GenBank/DDBJ whole genome shotgun (WGS) entry which is preliminary data.</text>
</comment>
<keyword evidence="2" id="KW-0812">Transmembrane</keyword>
<proteinExistence type="predicted"/>
<evidence type="ECO:0000256" key="1">
    <source>
        <dbReference type="SAM" id="MobiDB-lite"/>
    </source>
</evidence>
<protein>
    <submittedName>
        <fullName evidence="3">Uncharacterized protein</fullName>
    </submittedName>
</protein>
<keyword evidence="2" id="KW-0472">Membrane</keyword>
<dbReference type="Proteomes" id="UP000447434">
    <property type="component" value="Chromosome 12"/>
</dbReference>
<gene>
    <name evidence="3" type="ORF">Lalb_Chr12g0196981</name>
</gene>
<keyword evidence="4" id="KW-1185">Reference proteome</keyword>
<name>A0A6A5M4V5_LUPAL</name>
<accession>A0A6A5M4V5</accession>
<organism evidence="3 4">
    <name type="scientific">Lupinus albus</name>
    <name type="common">White lupine</name>
    <name type="synonym">Lupinus termis</name>
    <dbReference type="NCBI Taxonomy" id="3870"/>
    <lineage>
        <taxon>Eukaryota</taxon>
        <taxon>Viridiplantae</taxon>
        <taxon>Streptophyta</taxon>
        <taxon>Embryophyta</taxon>
        <taxon>Tracheophyta</taxon>
        <taxon>Spermatophyta</taxon>
        <taxon>Magnoliopsida</taxon>
        <taxon>eudicotyledons</taxon>
        <taxon>Gunneridae</taxon>
        <taxon>Pentapetalae</taxon>
        <taxon>rosids</taxon>
        <taxon>fabids</taxon>
        <taxon>Fabales</taxon>
        <taxon>Fabaceae</taxon>
        <taxon>Papilionoideae</taxon>
        <taxon>50 kb inversion clade</taxon>
        <taxon>genistoids sensu lato</taxon>
        <taxon>core genistoids</taxon>
        <taxon>Genisteae</taxon>
        <taxon>Lupinus</taxon>
    </lineage>
</organism>
<evidence type="ECO:0000313" key="3">
    <source>
        <dbReference type="EMBL" id="KAE9602196.1"/>
    </source>
</evidence>
<feature type="region of interest" description="Disordered" evidence="1">
    <location>
        <begin position="1"/>
        <end position="21"/>
    </location>
</feature>
<evidence type="ECO:0000256" key="2">
    <source>
        <dbReference type="SAM" id="Phobius"/>
    </source>
</evidence>
<dbReference type="AlphaFoldDB" id="A0A6A5M4V5"/>
<feature type="transmembrane region" description="Helical" evidence="2">
    <location>
        <begin position="117"/>
        <end position="142"/>
    </location>
</feature>
<evidence type="ECO:0000313" key="4">
    <source>
        <dbReference type="Proteomes" id="UP000447434"/>
    </source>
</evidence>
<sequence length="196" mass="22426">MKDDDFDDDDDNDPLNSNSMVMIRDSNDYSVFPPNNHENLQIFSQNHSIPESTSSPSSSSSFSSFSLSDSDSLSPFNSQLRRGADFVAWMSVGLQILRFKFYAIISSFRNSASERRVVSSIGVPAGVVIMSCWIMMRLWWWVSKLRKKRSFKQNEIRLMNIIKEKDEIIAKLLHQIAQMNEILIARHKALAAKIVD</sequence>
<dbReference type="OrthoDB" id="1087988at2759"/>